<name>A0A9F2RCG5_PYTBI</name>
<comment type="subcellular location">
    <subcellularLocation>
        <location evidence="1">Cell membrane</location>
        <topology evidence="1">Multi-pass membrane protein</topology>
    </subcellularLocation>
</comment>
<dbReference type="PROSITE" id="PS50259">
    <property type="entry name" value="G_PROTEIN_RECEP_F3_4"/>
    <property type="match status" value="1"/>
</dbReference>
<keyword evidence="5" id="KW-0732">Signal</keyword>
<dbReference type="PROSITE" id="PS00981">
    <property type="entry name" value="G_PROTEIN_RECEP_F3_3"/>
    <property type="match status" value="1"/>
</dbReference>
<dbReference type="InterPro" id="IPR001828">
    <property type="entry name" value="ANF_lig-bd_rcpt"/>
</dbReference>
<feature type="transmembrane region" description="Helical" evidence="12">
    <location>
        <begin position="639"/>
        <end position="659"/>
    </location>
</feature>
<keyword evidence="7" id="KW-0297">G-protein coupled receptor</keyword>
<feature type="transmembrane region" description="Helical" evidence="12">
    <location>
        <begin position="599"/>
        <end position="618"/>
    </location>
</feature>
<dbReference type="InterPro" id="IPR028082">
    <property type="entry name" value="Peripla_BP_I"/>
</dbReference>
<proteinExistence type="inferred from homology"/>
<dbReference type="InterPro" id="IPR000337">
    <property type="entry name" value="GPCR_3"/>
</dbReference>
<evidence type="ECO:0000256" key="4">
    <source>
        <dbReference type="ARBA" id="ARBA00022692"/>
    </source>
</evidence>
<evidence type="ECO:0000256" key="7">
    <source>
        <dbReference type="ARBA" id="ARBA00023040"/>
    </source>
</evidence>
<feature type="transmembrane region" description="Helical" evidence="12">
    <location>
        <begin position="763"/>
        <end position="781"/>
    </location>
</feature>
<comment type="similarity">
    <text evidence="2">Belongs to the G-protein coupled receptor 3 family.</text>
</comment>
<evidence type="ECO:0000256" key="8">
    <source>
        <dbReference type="ARBA" id="ARBA00023136"/>
    </source>
</evidence>
<keyword evidence="10" id="KW-0325">Glycoprotein</keyword>
<evidence type="ECO:0000256" key="2">
    <source>
        <dbReference type="ARBA" id="ARBA00007242"/>
    </source>
</evidence>
<dbReference type="PANTHER" id="PTHR24061:SF599">
    <property type="entry name" value="G-PROTEIN COUPLED RECEPTORS FAMILY 3 PROFILE DOMAIN-CONTAINING PROTEIN"/>
    <property type="match status" value="1"/>
</dbReference>
<dbReference type="InterPro" id="IPR017979">
    <property type="entry name" value="GPCR_3_CS"/>
</dbReference>
<dbReference type="CDD" id="cd15283">
    <property type="entry name" value="7tmC_V2R_pheromone"/>
    <property type="match status" value="1"/>
</dbReference>
<dbReference type="InterPro" id="IPR000068">
    <property type="entry name" value="GPCR_3_Ca_sens_rcpt-rel"/>
</dbReference>
<reference evidence="15" key="1">
    <citation type="submission" date="2025-08" db="UniProtKB">
        <authorList>
            <consortium name="RefSeq"/>
        </authorList>
    </citation>
    <scope>IDENTIFICATION</scope>
    <source>
        <tissue evidence="15">Liver</tissue>
    </source>
</reference>
<keyword evidence="8 12" id="KW-0472">Membrane</keyword>
<feature type="transmembrane region" description="Helical" evidence="12">
    <location>
        <begin position="819"/>
        <end position="841"/>
    </location>
</feature>
<dbReference type="Proteomes" id="UP000695026">
    <property type="component" value="Unplaced"/>
</dbReference>
<dbReference type="OrthoDB" id="5984008at2759"/>
<sequence>MHPLTCTGNDPASITHEWYQPAELLIGGIVSHINYLFLAMSFKEHPSQEWVDSPLVVAKFYQHILALVFGVMEINQNIEILPNVTLGFHIYDSYSNDRMIYRTALGLVFKSQNFVPNYKCGIQKNLIGVIGGIDFDTSSKMSDIFSLYKIPQISYGAFQTAMSCEANIPSFYHMGPDENLQSQGIVHLLLHFRWKWIGLITTDNDVGDIFLETIEPILSENGICSAFTERVPSKLPFTGPDLINIALFRSVDFLHSMASAIVMHGETKTFMWIAVLLWVSTTSIHLINPEYKANTSVAKVWILTAQIDLTMNIFQRFFDVQMFHGAICFSIHSKELLNFPEFLQTVNPFWTNRDGFIKDFWEQAFDCLIPDSDLLTKSNEMCTGKERLESLPGPYFEMKMMGHSYTIYNAVHAIAHALYTMYSSGYKRKKKMDGKMEIPLNVEPWQLHSFLQKTTFNNSAGDKITFQDPANGFDIMNIVTFPNNSFAKVKVGRLDSATSPEKKFTFNGKEIQWHHGLTQVVKVPPPSLCNDPCLPGNSKEKLEGKKFCCYDCAPCPEGMISREKDMDYCLRCPEDQYPMKDQDQCIPKSLSFLSFVDPLGIMFISLALFFVVITVLILGTFAKNQETPIVKANNRSLSYILLVSLLFCFLCCFLFIGQANKYTCFLRQTMFGIIFSTAVSSVLAKTITVVVAFMASKPGNLFHRCVGKNLGYSIVWCCSLIQVGLCALWLSTSPPYPDLNKHLIMEEIIIECNEGSVAMFYSVLGYLGFLAVISFLVAFLSRKLPDTFNEAKFITFSMLLFCSVWLSFVPTYLSTKGKYMVAVEIFSILASSTGLLFFIFIPKCYIIVLRSDLNTKEQLVKRKY</sequence>
<organism evidence="14 15">
    <name type="scientific">Python bivittatus</name>
    <name type="common">Burmese python</name>
    <name type="synonym">Python molurus bivittatus</name>
    <dbReference type="NCBI Taxonomy" id="176946"/>
    <lineage>
        <taxon>Eukaryota</taxon>
        <taxon>Metazoa</taxon>
        <taxon>Chordata</taxon>
        <taxon>Craniata</taxon>
        <taxon>Vertebrata</taxon>
        <taxon>Euteleostomi</taxon>
        <taxon>Lepidosauria</taxon>
        <taxon>Squamata</taxon>
        <taxon>Bifurcata</taxon>
        <taxon>Unidentata</taxon>
        <taxon>Episquamata</taxon>
        <taxon>Toxicofera</taxon>
        <taxon>Serpentes</taxon>
        <taxon>Henophidia</taxon>
        <taxon>Pythonidae</taxon>
        <taxon>Python</taxon>
    </lineage>
</organism>
<keyword evidence="3" id="KW-1003">Cell membrane</keyword>
<dbReference type="Pfam" id="PF01094">
    <property type="entry name" value="ANF_receptor"/>
    <property type="match status" value="1"/>
</dbReference>
<feature type="transmembrane region" description="Helical" evidence="12">
    <location>
        <begin position="793"/>
        <end position="813"/>
    </location>
</feature>
<dbReference type="FunFam" id="2.10.50.30:FF:000002">
    <property type="entry name" value="Vomeronasal 2 receptor, h1"/>
    <property type="match status" value="1"/>
</dbReference>
<dbReference type="Gene3D" id="2.10.50.30">
    <property type="entry name" value="GPCR, family 3, nine cysteines domain"/>
    <property type="match status" value="1"/>
</dbReference>
<feature type="domain" description="G-protein coupled receptors family 3 profile" evidence="13">
    <location>
        <begin position="599"/>
        <end position="863"/>
    </location>
</feature>
<accession>A0A9F2RCG5</accession>
<dbReference type="Pfam" id="PF07562">
    <property type="entry name" value="NCD3G"/>
    <property type="match status" value="1"/>
</dbReference>
<dbReference type="GeneID" id="103057796"/>
<dbReference type="KEGG" id="pbi:103057796"/>
<dbReference type="AlphaFoldDB" id="A0A9F2RCG5"/>
<evidence type="ECO:0000256" key="3">
    <source>
        <dbReference type="ARBA" id="ARBA00022475"/>
    </source>
</evidence>
<keyword evidence="14" id="KW-1185">Reference proteome</keyword>
<dbReference type="InterPro" id="IPR011500">
    <property type="entry name" value="GPCR_3_9-Cys_dom"/>
</dbReference>
<feature type="transmembrane region" description="Helical" evidence="12">
    <location>
        <begin position="671"/>
        <end position="695"/>
    </location>
</feature>
<evidence type="ECO:0000259" key="13">
    <source>
        <dbReference type="PROSITE" id="PS50259"/>
    </source>
</evidence>
<evidence type="ECO:0000256" key="6">
    <source>
        <dbReference type="ARBA" id="ARBA00022989"/>
    </source>
</evidence>
<evidence type="ECO:0000256" key="12">
    <source>
        <dbReference type="SAM" id="Phobius"/>
    </source>
</evidence>
<dbReference type="Pfam" id="PF00003">
    <property type="entry name" value="7tm_3"/>
    <property type="match status" value="1"/>
</dbReference>
<keyword evidence="6 12" id="KW-1133">Transmembrane helix</keyword>
<evidence type="ECO:0000256" key="5">
    <source>
        <dbReference type="ARBA" id="ARBA00022729"/>
    </source>
</evidence>
<evidence type="ECO:0000313" key="15">
    <source>
        <dbReference type="RefSeq" id="XP_007443289.1"/>
    </source>
</evidence>
<evidence type="ECO:0000313" key="14">
    <source>
        <dbReference type="Proteomes" id="UP000695026"/>
    </source>
</evidence>
<dbReference type="GO" id="GO:0005886">
    <property type="term" value="C:plasma membrane"/>
    <property type="evidence" value="ECO:0007669"/>
    <property type="project" value="UniProtKB-SubCell"/>
</dbReference>
<evidence type="ECO:0000256" key="1">
    <source>
        <dbReference type="ARBA" id="ARBA00004651"/>
    </source>
</evidence>
<evidence type="ECO:0000256" key="9">
    <source>
        <dbReference type="ARBA" id="ARBA00023170"/>
    </source>
</evidence>
<dbReference type="FunFam" id="3.40.50.2300:FF:000024">
    <property type="entry name" value="Vomeronasal 2, receptor 73"/>
    <property type="match status" value="1"/>
</dbReference>
<dbReference type="Gene3D" id="3.40.50.2300">
    <property type="match status" value="2"/>
</dbReference>
<dbReference type="PRINTS" id="PR00248">
    <property type="entry name" value="GPCRMGR"/>
</dbReference>
<dbReference type="InterPro" id="IPR017978">
    <property type="entry name" value="GPCR_3_C"/>
</dbReference>
<dbReference type="PANTHER" id="PTHR24061">
    <property type="entry name" value="CALCIUM-SENSING RECEPTOR-RELATED"/>
    <property type="match status" value="1"/>
</dbReference>
<gene>
    <name evidence="15" type="primary">LOC103057796</name>
</gene>
<keyword evidence="9" id="KW-0675">Receptor</keyword>
<feature type="transmembrane region" description="Helical" evidence="12">
    <location>
        <begin position="710"/>
        <end position="730"/>
    </location>
</feature>
<keyword evidence="11" id="KW-0807">Transducer</keyword>
<dbReference type="RefSeq" id="XP_007443289.1">
    <property type="nucleotide sequence ID" value="XM_007443227.1"/>
</dbReference>
<dbReference type="InterPro" id="IPR038550">
    <property type="entry name" value="GPCR_3_9-Cys_sf"/>
</dbReference>
<protein>
    <submittedName>
        <fullName evidence="15">Vomeronasal type-2 receptor 26-like</fullName>
    </submittedName>
</protein>
<evidence type="ECO:0000256" key="11">
    <source>
        <dbReference type="ARBA" id="ARBA00023224"/>
    </source>
</evidence>
<keyword evidence="4 12" id="KW-0812">Transmembrane</keyword>
<dbReference type="GO" id="GO:0004930">
    <property type="term" value="F:G protein-coupled receptor activity"/>
    <property type="evidence" value="ECO:0007669"/>
    <property type="project" value="UniProtKB-KW"/>
</dbReference>
<evidence type="ECO:0000256" key="10">
    <source>
        <dbReference type="ARBA" id="ARBA00023180"/>
    </source>
</evidence>
<dbReference type="PRINTS" id="PR01535">
    <property type="entry name" value="VOMERONASL2R"/>
</dbReference>
<dbReference type="InterPro" id="IPR004073">
    <property type="entry name" value="GPCR_3_vmron_rcpt_2"/>
</dbReference>
<dbReference type="SUPFAM" id="SSF53822">
    <property type="entry name" value="Periplasmic binding protein-like I"/>
    <property type="match status" value="1"/>
</dbReference>